<proteinExistence type="predicted"/>
<accession>A0A4Y7WGU9</accession>
<dbReference type="EMBL" id="SNUX01000004">
    <property type="protein sequence ID" value="TES46857.1"/>
    <property type="molecule type" value="Genomic_DNA"/>
</dbReference>
<organism evidence="1 2">
    <name type="scientific">Shouchella lehensis</name>
    <dbReference type="NCBI Taxonomy" id="300825"/>
    <lineage>
        <taxon>Bacteria</taxon>
        <taxon>Bacillati</taxon>
        <taxon>Bacillota</taxon>
        <taxon>Bacilli</taxon>
        <taxon>Bacillales</taxon>
        <taxon>Bacillaceae</taxon>
        <taxon>Shouchella</taxon>
    </lineage>
</organism>
<dbReference type="Gene3D" id="3.40.50.620">
    <property type="entry name" value="HUPs"/>
    <property type="match status" value="1"/>
</dbReference>
<dbReference type="GO" id="GO:0000155">
    <property type="term" value="F:phosphorelay sensor kinase activity"/>
    <property type="evidence" value="ECO:0007669"/>
    <property type="project" value="TreeGrafter"/>
</dbReference>
<dbReference type="PANTHER" id="PTHR45569">
    <property type="entry name" value="SENSOR PROTEIN KDPD"/>
    <property type="match status" value="1"/>
</dbReference>
<dbReference type="InterPro" id="IPR052023">
    <property type="entry name" value="Histidine_kinase_KdpD"/>
</dbReference>
<protein>
    <submittedName>
        <fullName evidence="1">Universal stress protein UspA</fullName>
    </submittedName>
</protein>
<evidence type="ECO:0000313" key="1">
    <source>
        <dbReference type="EMBL" id="TES46857.1"/>
    </source>
</evidence>
<dbReference type="SUPFAM" id="SSF52402">
    <property type="entry name" value="Adenine nucleotide alpha hydrolases-like"/>
    <property type="match status" value="1"/>
</dbReference>
<dbReference type="Proteomes" id="UP000298210">
    <property type="component" value="Unassembled WGS sequence"/>
</dbReference>
<comment type="caution">
    <text evidence="1">The sequence shown here is derived from an EMBL/GenBank/DDBJ whole genome shotgun (WGS) entry which is preliminary data.</text>
</comment>
<dbReference type="GO" id="GO:0005886">
    <property type="term" value="C:plasma membrane"/>
    <property type="evidence" value="ECO:0007669"/>
    <property type="project" value="TreeGrafter"/>
</dbReference>
<dbReference type="PANTHER" id="PTHR45569:SF1">
    <property type="entry name" value="SENSOR PROTEIN KDPD"/>
    <property type="match status" value="1"/>
</dbReference>
<sequence length="224" mass="25557">MDMSTEENILVCVNYGHNGKKLITRGAGLAKQLNAPLTILVFDSLPDEEFKNDKEVDMTFFRELADTYKATLLVEKSHYHDITKVITSKAKELRVSQIIIGQFIESIWAKLLGGSIVHELLEGAPFADLHVVPRERAEETEDWNFERGVHAYLVEDEEGTFILHFDDLDGQTYEGIFFKHLQTDFNSGIFALKKEDQLLEVRVDDGKVVSLTDIDEEEVKDDYS</sequence>
<name>A0A4Y7WGU9_9BACI</name>
<dbReference type="InterPro" id="IPR014729">
    <property type="entry name" value="Rossmann-like_a/b/a_fold"/>
</dbReference>
<evidence type="ECO:0000313" key="2">
    <source>
        <dbReference type="Proteomes" id="UP000298210"/>
    </source>
</evidence>
<gene>
    <name evidence="1" type="ORF">E2L03_19595</name>
</gene>
<dbReference type="AlphaFoldDB" id="A0A4Y7WGU9"/>
<reference evidence="1 2" key="1">
    <citation type="submission" date="2019-03" db="EMBL/GenBank/DDBJ databases">
        <authorList>
            <person name="Liu G."/>
        </authorList>
    </citation>
    <scope>NUCLEOTIDE SEQUENCE [LARGE SCALE GENOMIC DNA]</scope>
    <source>
        <strain evidence="1 2">DSM 19099</strain>
    </source>
</reference>